<sequence length="944" mass="105516">MKSTEMVSICISSTTEERDEVDDNDDDSVTVEDDEDERSCITISDSSDDDQPKEEVMAVSEQEPEQRREQEPQAAMLSADKVKRIEAFLRDVSMERHERAERGHETSTASPLSSGNKHSRLANAETESMSLSQAEEEANWTNPSSPPNLGPANDTVMDTFCSADLRELEKSKKLADNDTEINTICSEEDEAAAEEKEKSQHRESSRRLASNDTIENTLCSNEDEERDITIPETASSSSEDEVESPRKEQSSEDLVAQPSIQVSSINISAKINIKIHIPRMGSSCSSDEEESDELAKRSTSSSDAEIQKENQGQIAPATVQTPLLVDDASEDERFLSQAEKLLNELYGQAWQTPDIIRTLKRSSNSGGKATPPKSQATKPNRRQQQPLTECKPRQPRAKTKPSSRHMDESALGDFSIFKRALRPTDNQKTPLNSTRLPNNARAVQTERPQRQRPRTKHLDETRWRALVDSDTSSVDASDDDDADVTGSSSPSGSSRSSSTSSKSNEVTYLDLSQREVQVVGTDNKDLPAPRRLDDILRSCRPSIKAKLPPTPNPNPNPSTEAKTLPPSRRQLFTPNVGYEDEAQAIEIVDRAIELDMLDELENDHLPGTPVHKRLQQIKKQLAKDNATPKIPPKSTPKVTPKATAKATPKATPKEVAKVMPPPTSSARKKIMDSAHGERKYSFLKSLEGQIPRHLSDNEAFFYRENFNKNKEQLADYLYKLFNANIFNGELNVPITWSKLLRNTAGRCKNKRKLNQRSSTIELSQKVLTSADRLRCTLIHELCHAAAWVFNGEGGHGRVWKMWAKRATDKFPELPAIQVCHSYAIEFKYTYKCQNCDAASHAHSRSRKVEHLRCRLCHGPITLLLNKKDKSGNIVSTPAGEAKGFAKYVKENFQKFKRPDLTAAEVMRLLSVEYGKQKNKGGRQDDGDIAKQVETLNLSDSDEEN</sequence>
<feature type="compositionally biased region" description="Basic and acidic residues" evidence="1">
    <location>
        <begin position="522"/>
        <end position="537"/>
    </location>
</feature>
<proteinExistence type="predicted"/>
<dbReference type="FunCoup" id="B4MT08">
    <property type="interactions" value="74"/>
</dbReference>
<feature type="compositionally biased region" description="Polar residues" evidence="1">
    <location>
        <begin position="207"/>
        <end position="220"/>
    </location>
</feature>
<evidence type="ECO:0000313" key="4">
    <source>
        <dbReference type="Proteomes" id="UP000007798"/>
    </source>
</evidence>
<dbReference type="GO" id="GO:0005634">
    <property type="term" value="C:nucleus"/>
    <property type="evidence" value="ECO:0007669"/>
    <property type="project" value="TreeGrafter"/>
</dbReference>
<name>B4MT08_DROWI</name>
<feature type="compositionally biased region" description="Basic residues" evidence="1">
    <location>
        <begin position="393"/>
        <end position="403"/>
    </location>
</feature>
<dbReference type="EMBL" id="CH963851">
    <property type="protein sequence ID" value="EDW75247.2"/>
    <property type="molecule type" value="Genomic_DNA"/>
</dbReference>
<dbReference type="GO" id="GO:0006974">
    <property type="term" value="P:DNA damage response"/>
    <property type="evidence" value="ECO:0007669"/>
    <property type="project" value="UniProtKB-ARBA"/>
</dbReference>
<feature type="compositionally biased region" description="Polar residues" evidence="1">
    <location>
        <begin position="361"/>
        <end position="387"/>
    </location>
</feature>
<feature type="compositionally biased region" description="Polar residues" evidence="1">
    <location>
        <begin position="1"/>
        <end position="13"/>
    </location>
</feature>
<protein>
    <recommendedName>
        <fullName evidence="2">SprT-like domain-containing protein</fullName>
    </recommendedName>
</protein>
<dbReference type="SMART" id="SM00731">
    <property type="entry name" value="SprT"/>
    <property type="match status" value="1"/>
</dbReference>
<feature type="compositionally biased region" description="Polar residues" evidence="1">
    <location>
        <begin position="424"/>
        <end position="437"/>
    </location>
</feature>
<feature type="region of interest" description="Disordered" evidence="1">
    <location>
        <begin position="624"/>
        <end position="668"/>
    </location>
</feature>
<feature type="compositionally biased region" description="Low complexity" evidence="1">
    <location>
        <begin position="484"/>
        <end position="503"/>
    </location>
</feature>
<dbReference type="PANTHER" id="PTHR23099">
    <property type="entry name" value="TRANSCRIPTIONAL REGULATOR"/>
    <property type="match status" value="1"/>
</dbReference>
<feature type="region of interest" description="Disordered" evidence="1">
    <location>
        <begin position="169"/>
        <end position="259"/>
    </location>
</feature>
<feature type="region of interest" description="Disordered" evidence="1">
    <location>
        <begin position="916"/>
        <end position="944"/>
    </location>
</feature>
<dbReference type="KEGG" id="dwi:6641313"/>
<feature type="compositionally biased region" description="Polar residues" evidence="1">
    <location>
        <begin position="106"/>
        <end position="116"/>
    </location>
</feature>
<dbReference type="AlphaFoldDB" id="B4MT08"/>
<accession>B4MT08</accession>
<dbReference type="STRING" id="7260.B4MT08"/>
<feature type="compositionally biased region" description="Acidic residues" evidence="1">
    <location>
        <begin position="17"/>
        <end position="37"/>
    </location>
</feature>
<dbReference type="Proteomes" id="UP000007798">
    <property type="component" value="Unassembled WGS sequence"/>
</dbReference>
<evidence type="ECO:0000259" key="2">
    <source>
        <dbReference type="SMART" id="SM00731"/>
    </source>
</evidence>
<dbReference type="Pfam" id="PF10263">
    <property type="entry name" value="SprT-like"/>
    <property type="match status" value="1"/>
</dbReference>
<feature type="compositionally biased region" description="Low complexity" evidence="1">
    <location>
        <begin position="635"/>
        <end position="650"/>
    </location>
</feature>
<evidence type="ECO:0000313" key="3">
    <source>
        <dbReference type="EMBL" id="EDW75247.2"/>
    </source>
</evidence>
<feature type="domain" description="SprT-like" evidence="2">
    <location>
        <begin position="711"/>
        <end position="863"/>
    </location>
</feature>
<feature type="region of interest" description="Disordered" evidence="1">
    <location>
        <begin position="276"/>
        <end position="325"/>
    </location>
</feature>
<feature type="compositionally biased region" description="Basic and acidic residues" evidence="1">
    <location>
        <begin position="921"/>
        <end position="930"/>
    </location>
</feature>
<dbReference type="eggNOG" id="KOG3854">
    <property type="taxonomic scope" value="Eukaryota"/>
</dbReference>
<gene>
    <name evidence="3" type="primary">Dwil\GK19794</name>
    <name evidence="3" type="ORF">Dwil_GK19794</name>
</gene>
<dbReference type="InParanoid" id="B4MT08"/>
<keyword evidence="4" id="KW-1185">Reference proteome</keyword>
<feature type="region of interest" description="Disordered" evidence="1">
    <location>
        <begin position="1"/>
        <end position="80"/>
    </location>
</feature>
<dbReference type="HOGENOM" id="CLU_011697_0_0_1"/>
<reference evidence="3 4" key="1">
    <citation type="journal article" date="2007" name="Nature">
        <title>Evolution of genes and genomes on the Drosophila phylogeny.</title>
        <authorList>
            <consortium name="Drosophila 12 Genomes Consortium"/>
            <person name="Clark A.G."/>
            <person name="Eisen M.B."/>
            <person name="Smith D.R."/>
            <person name="Bergman C.M."/>
            <person name="Oliver B."/>
            <person name="Markow T.A."/>
            <person name="Kaufman T.C."/>
            <person name="Kellis M."/>
            <person name="Gelbart W."/>
            <person name="Iyer V.N."/>
            <person name="Pollard D.A."/>
            <person name="Sackton T.B."/>
            <person name="Larracuente A.M."/>
            <person name="Singh N.D."/>
            <person name="Abad J.P."/>
            <person name="Abt D.N."/>
            <person name="Adryan B."/>
            <person name="Aguade M."/>
            <person name="Akashi H."/>
            <person name="Anderson W.W."/>
            <person name="Aquadro C.F."/>
            <person name="Ardell D.H."/>
            <person name="Arguello R."/>
            <person name="Artieri C.G."/>
            <person name="Barbash D.A."/>
            <person name="Barker D."/>
            <person name="Barsanti P."/>
            <person name="Batterham P."/>
            <person name="Batzoglou S."/>
            <person name="Begun D."/>
            <person name="Bhutkar A."/>
            <person name="Blanco E."/>
            <person name="Bosak S.A."/>
            <person name="Bradley R.K."/>
            <person name="Brand A.D."/>
            <person name="Brent M.R."/>
            <person name="Brooks A.N."/>
            <person name="Brown R.H."/>
            <person name="Butlin R.K."/>
            <person name="Caggese C."/>
            <person name="Calvi B.R."/>
            <person name="Bernardo de Carvalho A."/>
            <person name="Caspi A."/>
            <person name="Castrezana S."/>
            <person name="Celniker S.E."/>
            <person name="Chang J.L."/>
            <person name="Chapple C."/>
            <person name="Chatterji S."/>
            <person name="Chinwalla A."/>
            <person name="Civetta A."/>
            <person name="Clifton S.W."/>
            <person name="Comeron J.M."/>
            <person name="Costello J.C."/>
            <person name="Coyne J.A."/>
            <person name="Daub J."/>
            <person name="David R.G."/>
            <person name="Delcher A.L."/>
            <person name="Delehaunty K."/>
            <person name="Do C.B."/>
            <person name="Ebling H."/>
            <person name="Edwards K."/>
            <person name="Eickbush T."/>
            <person name="Evans J.D."/>
            <person name="Filipski A."/>
            <person name="Findeiss S."/>
            <person name="Freyhult E."/>
            <person name="Fulton L."/>
            <person name="Fulton R."/>
            <person name="Garcia A.C."/>
            <person name="Gardiner A."/>
            <person name="Garfield D.A."/>
            <person name="Garvin B.E."/>
            <person name="Gibson G."/>
            <person name="Gilbert D."/>
            <person name="Gnerre S."/>
            <person name="Godfrey J."/>
            <person name="Good R."/>
            <person name="Gotea V."/>
            <person name="Gravely B."/>
            <person name="Greenberg A.J."/>
            <person name="Griffiths-Jones S."/>
            <person name="Gross S."/>
            <person name="Guigo R."/>
            <person name="Gustafson E.A."/>
            <person name="Haerty W."/>
            <person name="Hahn M.W."/>
            <person name="Halligan D.L."/>
            <person name="Halpern A.L."/>
            <person name="Halter G.M."/>
            <person name="Han M.V."/>
            <person name="Heger A."/>
            <person name="Hillier L."/>
            <person name="Hinrichs A.S."/>
            <person name="Holmes I."/>
            <person name="Hoskins R.A."/>
            <person name="Hubisz M.J."/>
            <person name="Hultmark D."/>
            <person name="Huntley M.A."/>
            <person name="Jaffe D.B."/>
            <person name="Jagadeeshan S."/>
            <person name="Jeck W.R."/>
            <person name="Johnson J."/>
            <person name="Jones C.D."/>
            <person name="Jordan W.C."/>
            <person name="Karpen G.H."/>
            <person name="Kataoka E."/>
            <person name="Keightley P.D."/>
            <person name="Kheradpour P."/>
            <person name="Kirkness E.F."/>
            <person name="Koerich L.B."/>
            <person name="Kristiansen K."/>
            <person name="Kudrna D."/>
            <person name="Kulathinal R.J."/>
            <person name="Kumar S."/>
            <person name="Kwok R."/>
            <person name="Lander E."/>
            <person name="Langley C.H."/>
            <person name="Lapoint R."/>
            <person name="Lazzaro B.P."/>
            <person name="Lee S.J."/>
            <person name="Levesque L."/>
            <person name="Li R."/>
            <person name="Lin C.F."/>
            <person name="Lin M.F."/>
            <person name="Lindblad-Toh K."/>
            <person name="Llopart A."/>
            <person name="Long M."/>
            <person name="Low L."/>
            <person name="Lozovsky E."/>
            <person name="Lu J."/>
            <person name="Luo M."/>
            <person name="Machado C.A."/>
            <person name="Makalowski W."/>
            <person name="Marzo M."/>
            <person name="Matsuda M."/>
            <person name="Matzkin L."/>
            <person name="McAllister B."/>
            <person name="McBride C.S."/>
            <person name="McKernan B."/>
            <person name="McKernan K."/>
            <person name="Mendez-Lago M."/>
            <person name="Minx P."/>
            <person name="Mollenhauer M.U."/>
            <person name="Montooth K."/>
            <person name="Mount S.M."/>
            <person name="Mu X."/>
            <person name="Myers E."/>
            <person name="Negre B."/>
            <person name="Newfeld S."/>
            <person name="Nielsen R."/>
            <person name="Noor M.A."/>
            <person name="O'Grady P."/>
            <person name="Pachter L."/>
            <person name="Papaceit M."/>
            <person name="Parisi M.J."/>
            <person name="Parisi M."/>
            <person name="Parts L."/>
            <person name="Pedersen J.S."/>
            <person name="Pesole G."/>
            <person name="Phillippy A.M."/>
            <person name="Ponting C.P."/>
            <person name="Pop M."/>
            <person name="Porcelli D."/>
            <person name="Powell J.R."/>
            <person name="Prohaska S."/>
            <person name="Pruitt K."/>
            <person name="Puig M."/>
            <person name="Quesneville H."/>
            <person name="Ram K.R."/>
            <person name="Rand D."/>
            <person name="Rasmussen M.D."/>
            <person name="Reed L.K."/>
            <person name="Reenan R."/>
            <person name="Reily A."/>
            <person name="Remington K.A."/>
            <person name="Rieger T.T."/>
            <person name="Ritchie M.G."/>
            <person name="Robin C."/>
            <person name="Rogers Y.H."/>
            <person name="Rohde C."/>
            <person name="Rozas J."/>
            <person name="Rubenfield M.J."/>
            <person name="Ruiz A."/>
            <person name="Russo S."/>
            <person name="Salzberg S.L."/>
            <person name="Sanchez-Gracia A."/>
            <person name="Saranga D.J."/>
            <person name="Sato H."/>
            <person name="Schaeffer S.W."/>
            <person name="Schatz M.C."/>
            <person name="Schlenke T."/>
            <person name="Schwartz R."/>
            <person name="Segarra C."/>
            <person name="Singh R.S."/>
            <person name="Sirot L."/>
            <person name="Sirota M."/>
            <person name="Sisneros N.B."/>
            <person name="Smith C.D."/>
            <person name="Smith T.F."/>
            <person name="Spieth J."/>
            <person name="Stage D.E."/>
            <person name="Stark A."/>
            <person name="Stephan W."/>
            <person name="Strausberg R.L."/>
            <person name="Strempel S."/>
            <person name="Sturgill D."/>
            <person name="Sutton G."/>
            <person name="Sutton G.G."/>
            <person name="Tao W."/>
            <person name="Teichmann S."/>
            <person name="Tobari Y.N."/>
            <person name="Tomimura Y."/>
            <person name="Tsolas J.M."/>
            <person name="Valente V.L."/>
            <person name="Venter E."/>
            <person name="Venter J.C."/>
            <person name="Vicario S."/>
            <person name="Vieira F.G."/>
            <person name="Vilella A.J."/>
            <person name="Villasante A."/>
            <person name="Walenz B."/>
            <person name="Wang J."/>
            <person name="Wasserman M."/>
            <person name="Watts T."/>
            <person name="Wilson D."/>
            <person name="Wilson R.K."/>
            <person name="Wing R.A."/>
            <person name="Wolfner M.F."/>
            <person name="Wong A."/>
            <person name="Wong G.K."/>
            <person name="Wu C.I."/>
            <person name="Wu G."/>
            <person name="Yamamoto D."/>
            <person name="Yang H.P."/>
            <person name="Yang S.P."/>
            <person name="Yorke J.A."/>
            <person name="Yoshida K."/>
            <person name="Zdobnov E."/>
            <person name="Zhang P."/>
            <person name="Zhang Y."/>
            <person name="Zimin A.V."/>
            <person name="Baldwin J."/>
            <person name="Abdouelleil A."/>
            <person name="Abdulkadir J."/>
            <person name="Abebe A."/>
            <person name="Abera B."/>
            <person name="Abreu J."/>
            <person name="Acer S.C."/>
            <person name="Aftuck L."/>
            <person name="Alexander A."/>
            <person name="An P."/>
            <person name="Anderson E."/>
            <person name="Anderson S."/>
            <person name="Arachi H."/>
            <person name="Azer M."/>
            <person name="Bachantsang P."/>
            <person name="Barry A."/>
            <person name="Bayul T."/>
            <person name="Berlin A."/>
            <person name="Bessette D."/>
            <person name="Bloom T."/>
            <person name="Blye J."/>
            <person name="Boguslavskiy L."/>
            <person name="Bonnet C."/>
            <person name="Boukhgalter B."/>
            <person name="Bourzgui I."/>
            <person name="Brown A."/>
            <person name="Cahill P."/>
            <person name="Channer S."/>
            <person name="Cheshatsang Y."/>
            <person name="Chuda L."/>
            <person name="Citroen M."/>
            <person name="Collymore A."/>
            <person name="Cooke P."/>
            <person name="Costello M."/>
            <person name="D'Aco K."/>
            <person name="Daza R."/>
            <person name="De Haan G."/>
            <person name="DeGray S."/>
            <person name="DeMaso C."/>
            <person name="Dhargay N."/>
            <person name="Dooley K."/>
            <person name="Dooley E."/>
            <person name="Doricent M."/>
            <person name="Dorje P."/>
            <person name="Dorjee K."/>
            <person name="Dupes A."/>
            <person name="Elong R."/>
            <person name="Falk J."/>
            <person name="Farina A."/>
            <person name="Faro S."/>
            <person name="Ferguson D."/>
            <person name="Fisher S."/>
            <person name="Foley C.D."/>
            <person name="Franke A."/>
            <person name="Friedrich D."/>
            <person name="Gadbois L."/>
            <person name="Gearin G."/>
            <person name="Gearin C.R."/>
            <person name="Giannoukos G."/>
            <person name="Goode T."/>
            <person name="Graham J."/>
            <person name="Grandbois E."/>
            <person name="Grewal S."/>
            <person name="Gyaltsen K."/>
            <person name="Hafez N."/>
            <person name="Hagos B."/>
            <person name="Hall J."/>
            <person name="Henson C."/>
            <person name="Hollinger A."/>
            <person name="Honan T."/>
            <person name="Huard M.D."/>
            <person name="Hughes L."/>
            <person name="Hurhula B."/>
            <person name="Husby M.E."/>
            <person name="Kamat A."/>
            <person name="Kanga B."/>
            <person name="Kashin S."/>
            <person name="Khazanovich D."/>
            <person name="Kisner P."/>
            <person name="Lance K."/>
            <person name="Lara M."/>
            <person name="Lee W."/>
            <person name="Lennon N."/>
            <person name="Letendre F."/>
            <person name="LeVine R."/>
            <person name="Lipovsky A."/>
            <person name="Liu X."/>
            <person name="Liu J."/>
            <person name="Liu S."/>
            <person name="Lokyitsang T."/>
            <person name="Lokyitsang Y."/>
            <person name="Lubonja R."/>
            <person name="Lui A."/>
            <person name="MacDonald P."/>
            <person name="Magnisalis V."/>
            <person name="Maru K."/>
            <person name="Matthews C."/>
            <person name="McCusker W."/>
            <person name="McDonough S."/>
            <person name="Mehta T."/>
            <person name="Meldrim J."/>
            <person name="Meneus L."/>
            <person name="Mihai O."/>
            <person name="Mihalev A."/>
            <person name="Mihova T."/>
            <person name="Mittelman R."/>
            <person name="Mlenga V."/>
            <person name="Montmayeur A."/>
            <person name="Mulrain L."/>
            <person name="Navidi A."/>
            <person name="Naylor J."/>
            <person name="Negash T."/>
            <person name="Nguyen T."/>
            <person name="Nguyen N."/>
            <person name="Nicol R."/>
            <person name="Norbu C."/>
            <person name="Norbu N."/>
            <person name="Novod N."/>
            <person name="O'Neill B."/>
            <person name="Osman S."/>
            <person name="Markiewicz E."/>
            <person name="Oyono O.L."/>
            <person name="Patti C."/>
            <person name="Phunkhang P."/>
            <person name="Pierre F."/>
            <person name="Priest M."/>
            <person name="Raghuraman S."/>
            <person name="Rege F."/>
            <person name="Reyes R."/>
            <person name="Rise C."/>
            <person name="Rogov P."/>
            <person name="Ross K."/>
            <person name="Ryan E."/>
            <person name="Settipalli S."/>
            <person name="Shea T."/>
            <person name="Sherpa N."/>
            <person name="Shi L."/>
            <person name="Shih D."/>
            <person name="Sparrow T."/>
            <person name="Spaulding J."/>
            <person name="Stalker J."/>
            <person name="Stange-Thomann N."/>
            <person name="Stavropoulos S."/>
            <person name="Stone C."/>
            <person name="Strader C."/>
            <person name="Tesfaye S."/>
            <person name="Thomson T."/>
            <person name="Thoulutsang Y."/>
            <person name="Thoulutsang D."/>
            <person name="Topham K."/>
            <person name="Topping I."/>
            <person name="Tsamla T."/>
            <person name="Vassiliev H."/>
            <person name="Vo A."/>
            <person name="Wangchuk T."/>
            <person name="Wangdi T."/>
            <person name="Weiand M."/>
            <person name="Wilkinson J."/>
            <person name="Wilson A."/>
            <person name="Yadav S."/>
            <person name="Young G."/>
            <person name="Yu Q."/>
            <person name="Zembek L."/>
            <person name="Zhong D."/>
            <person name="Zimmer A."/>
            <person name="Zwirko Z."/>
            <person name="Jaffe D.B."/>
            <person name="Alvarez P."/>
            <person name="Brockman W."/>
            <person name="Butler J."/>
            <person name="Chin C."/>
            <person name="Gnerre S."/>
            <person name="Grabherr M."/>
            <person name="Kleber M."/>
            <person name="Mauceli E."/>
            <person name="MacCallum I."/>
        </authorList>
    </citation>
    <scope>NUCLEOTIDE SEQUENCE [LARGE SCALE GENOMIC DNA]</scope>
    <source>
        <strain evidence="4">Tucson 14030-0811.24</strain>
    </source>
</reference>
<dbReference type="OrthoDB" id="20772at2759"/>
<feature type="region of interest" description="Disordered" evidence="1">
    <location>
        <begin position="360"/>
        <end position="568"/>
    </location>
</feature>
<organism evidence="3 4">
    <name type="scientific">Drosophila willistoni</name>
    <name type="common">Fruit fly</name>
    <dbReference type="NCBI Taxonomy" id="7260"/>
    <lineage>
        <taxon>Eukaryota</taxon>
        <taxon>Metazoa</taxon>
        <taxon>Ecdysozoa</taxon>
        <taxon>Arthropoda</taxon>
        <taxon>Hexapoda</taxon>
        <taxon>Insecta</taxon>
        <taxon>Pterygota</taxon>
        <taxon>Neoptera</taxon>
        <taxon>Endopterygota</taxon>
        <taxon>Diptera</taxon>
        <taxon>Brachycera</taxon>
        <taxon>Muscomorpha</taxon>
        <taxon>Ephydroidea</taxon>
        <taxon>Drosophilidae</taxon>
        <taxon>Drosophila</taxon>
        <taxon>Sophophora</taxon>
    </lineage>
</organism>
<feature type="compositionally biased region" description="Basic and acidic residues" evidence="1">
    <location>
        <begin position="193"/>
        <end position="206"/>
    </location>
</feature>
<dbReference type="PANTHER" id="PTHR23099:SF0">
    <property type="entry name" value="GERM CELL NUCLEAR ACIDIC PROTEIN"/>
    <property type="match status" value="1"/>
</dbReference>
<dbReference type="InterPro" id="IPR006640">
    <property type="entry name" value="SprT-like_domain"/>
</dbReference>
<feature type="compositionally biased region" description="Polar residues" evidence="1">
    <location>
        <begin position="125"/>
        <end position="143"/>
    </location>
</feature>
<feature type="compositionally biased region" description="Polar residues" evidence="1">
    <location>
        <begin position="297"/>
        <end position="321"/>
    </location>
</feature>
<feature type="region of interest" description="Disordered" evidence="1">
    <location>
        <begin position="93"/>
        <end position="156"/>
    </location>
</feature>
<feature type="compositionally biased region" description="Basic and acidic residues" evidence="1">
    <location>
        <begin position="456"/>
        <end position="467"/>
    </location>
</feature>
<feature type="compositionally biased region" description="Basic and acidic residues" evidence="1">
    <location>
        <begin position="93"/>
        <end position="105"/>
    </location>
</feature>
<evidence type="ECO:0000256" key="1">
    <source>
        <dbReference type="SAM" id="MobiDB-lite"/>
    </source>
</evidence>